<dbReference type="AlphaFoldDB" id="D4YV26"/>
<evidence type="ECO:0000313" key="5">
    <source>
        <dbReference type="Proteomes" id="UP000004069"/>
    </source>
</evidence>
<feature type="repeat" description="TPR" evidence="3">
    <location>
        <begin position="207"/>
        <end position="240"/>
    </location>
</feature>
<keyword evidence="5" id="KW-1185">Reference proteome</keyword>
<gene>
    <name evidence="4" type="ORF">HMPREF0493_1387</name>
</gene>
<dbReference type="PROSITE" id="PS50005">
    <property type="entry name" value="TPR"/>
    <property type="match status" value="1"/>
</dbReference>
<organism evidence="4 5">
    <name type="scientific">Lactobacillus amylolyticus DSM 11664</name>
    <dbReference type="NCBI Taxonomy" id="585524"/>
    <lineage>
        <taxon>Bacteria</taxon>
        <taxon>Bacillati</taxon>
        <taxon>Bacillota</taxon>
        <taxon>Bacilli</taxon>
        <taxon>Lactobacillales</taxon>
        <taxon>Lactobacillaceae</taxon>
        <taxon>Lactobacillus</taxon>
    </lineage>
</organism>
<reference evidence="4 5" key="1">
    <citation type="submission" date="2010-04" db="EMBL/GenBank/DDBJ databases">
        <authorList>
            <person name="Muzny D."/>
            <person name="Qin X."/>
            <person name="Deng J."/>
            <person name="Jiang H."/>
            <person name="Liu Y."/>
            <person name="Qu J."/>
            <person name="Song X.-Z."/>
            <person name="Zhang L."/>
            <person name="Thornton R."/>
            <person name="Coyle M."/>
            <person name="Francisco L."/>
            <person name="Jackson L."/>
            <person name="Javaid M."/>
            <person name="Korchina V."/>
            <person name="Kovar C."/>
            <person name="Mata R."/>
            <person name="Mathew T."/>
            <person name="Ngo R."/>
            <person name="Nguyen L."/>
            <person name="Nguyen N."/>
            <person name="Okwuonu G."/>
            <person name="Ongeri F."/>
            <person name="Pham C."/>
            <person name="Simmons D."/>
            <person name="Wilczek-Boney K."/>
            <person name="Hale W."/>
            <person name="Jakkamsetti A."/>
            <person name="Pham P."/>
            <person name="Ruth R."/>
            <person name="San Lucas F."/>
            <person name="Warren J."/>
            <person name="Zhang J."/>
            <person name="Zhao Z."/>
            <person name="Zhou C."/>
            <person name="Zhu D."/>
            <person name="Lee S."/>
            <person name="Bess C."/>
            <person name="Blankenburg K."/>
            <person name="Forbes L."/>
            <person name="Fu Q."/>
            <person name="Gubbala S."/>
            <person name="Hirani K."/>
            <person name="Jayaseelan J.C."/>
            <person name="Lara F."/>
            <person name="Munidasa M."/>
            <person name="Palculict T."/>
            <person name="Patil S."/>
            <person name="Pu L.-L."/>
            <person name="Saada N."/>
            <person name="Tang L."/>
            <person name="Weissenberger G."/>
            <person name="Zhu Y."/>
            <person name="Hemphill L."/>
            <person name="Shang Y."/>
            <person name="Youmans B."/>
            <person name="Ayvaz T."/>
            <person name="Ross M."/>
            <person name="Santibanez J."/>
            <person name="Aqrawi P."/>
            <person name="Gross S."/>
            <person name="Joshi V."/>
            <person name="Fowler G."/>
            <person name="Nazareth L."/>
            <person name="Reid J."/>
            <person name="Worley K."/>
            <person name="Petrosino J."/>
            <person name="Highlander S."/>
            <person name="Gibbs R."/>
        </authorList>
    </citation>
    <scope>NUCLEOTIDE SEQUENCE [LARGE SCALE GENOMIC DNA]</scope>
    <source>
        <strain evidence="4 5">DSM 11664</strain>
    </source>
</reference>
<dbReference type="InterPro" id="IPR019734">
    <property type="entry name" value="TPR_rpt"/>
</dbReference>
<dbReference type="EMBL" id="ADNY01000056">
    <property type="protein sequence ID" value="EFG54973.1"/>
    <property type="molecule type" value="Genomic_DNA"/>
</dbReference>
<comment type="caution">
    <text evidence="4">The sequence shown here is derived from an EMBL/GenBank/DDBJ whole genome shotgun (WGS) entry which is preliminary data.</text>
</comment>
<accession>D4YV26</accession>
<evidence type="ECO:0000256" key="3">
    <source>
        <dbReference type="PROSITE-ProRule" id="PRU00339"/>
    </source>
</evidence>
<evidence type="ECO:0000256" key="2">
    <source>
        <dbReference type="ARBA" id="ARBA00022803"/>
    </source>
</evidence>
<proteinExistence type="predicted"/>
<dbReference type="SUPFAM" id="SSF48452">
    <property type="entry name" value="TPR-like"/>
    <property type="match status" value="2"/>
</dbReference>
<dbReference type="PANTHER" id="PTHR45586:SF1">
    <property type="entry name" value="LIPOPOLYSACCHARIDE ASSEMBLY PROTEIN B"/>
    <property type="match status" value="1"/>
</dbReference>
<evidence type="ECO:0000256" key="1">
    <source>
        <dbReference type="ARBA" id="ARBA00022737"/>
    </source>
</evidence>
<dbReference type="Gene3D" id="1.25.40.10">
    <property type="entry name" value="Tetratricopeptide repeat domain"/>
    <property type="match status" value="3"/>
</dbReference>
<sequence length="421" mass="48076">MEDTMTYSEQLLDAIEKHDFSQDKILLKKALDHDQPEILASLAENLTDYGFTDLSKDVYRALIAKFPNEDLFKVYLAEILLNDGQDDDGLSLLYNISPNSDAYLESLLVQADYYQTNGLFETAKDKLLQALKLAPEEDAVKFGLAELEFNSGQYEEALAHYKDLIKRQDTFGEVNLIQRLFQTEAKLGQYEEASQVIKKHSNAILDIDSKYQAGLVMLSVGDDDQAIKYLDEVIDQSPDYVNAYPLLAQAYQHKHDDDQVLRSAQAGLAYNELDETLYSMGAMAAANLQDFKTAEDLLQKGLEIAPDNSDLRLQLSNLYLHERKYKENNALFEKLDDDSIEPQAHWNLAVSYENLDESDKAKSEFLLAYPEFQKNPDFLKQMIYFFNTEPNSSEIVKQLLDKYLAIVPSDEEMQDLANRLQ</sequence>
<dbReference type="eggNOG" id="COG0457">
    <property type="taxonomic scope" value="Bacteria"/>
</dbReference>
<protein>
    <submittedName>
        <fullName evidence="4">Tetratricopeptide repeat protein</fullName>
    </submittedName>
</protein>
<dbReference type="Proteomes" id="UP000004069">
    <property type="component" value="Unassembled WGS sequence"/>
</dbReference>
<evidence type="ECO:0000313" key="4">
    <source>
        <dbReference type="EMBL" id="EFG54973.1"/>
    </source>
</evidence>
<keyword evidence="1" id="KW-0677">Repeat</keyword>
<dbReference type="InterPro" id="IPR051012">
    <property type="entry name" value="CellSynth/LPSAsmb/PSIAsmb"/>
</dbReference>
<dbReference type="InterPro" id="IPR011990">
    <property type="entry name" value="TPR-like_helical_dom_sf"/>
</dbReference>
<dbReference type="PANTHER" id="PTHR45586">
    <property type="entry name" value="TPR REPEAT-CONTAINING PROTEIN PA4667"/>
    <property type="match status" value="1"/>
</dbReference>
<name>D4YV26_9LACO</name>
<dbReference type="STRING" id="83683.B1745_03685"/>
<dbReference type="Pfam" id="PF13432">
    <property type="entry name" value="TPR_16"/>
    <property type="match status" value="1"/>
</dbReference>
<keyword evidence="2 3" id="KW-0802">TPR repeat</keyword>
<dbReference type="SMART" id="SM00028">
    <property type="entry name" value="TPR"/>
    <property type="match status" value="5"/>
</dbReference>
<dbReference type="PATRIC" id="fig|585524.9.peg.1231"/>
<dbReference type="Pfam" id="PF13174">
    <property type="entry name" value="TPR_6"/>
    <property type="match status" value="1"/>
</dbReference>